<protein>
    <submittedName>
        <fullName evidence="1">Uncharacterized protein</fullName>
    </submittedName>
</protein>
<sequence length="92" mass="10473">SPLDENENEKMVGVKYVNGFVGKCREPIAERLIQRGSATLVTDEDYDEVFEAGRAEQTERHRQLGAGQPSACLFLRDKKRAEEHPRTQRPCI</sequence>
<feature type="non-terminal residue" evidence="1">
    <location>
        <position position="1"/>
    </location>
</feature>
<name>X1Q4A5_9ZZZZ</name>
<reference evidence="1" key="1">
    <citation type="journal article" date="2014" name="Front. Microbiol.">
        <title>High frequency of phylogenetically diverse reductive dehalogenase-homologous genes in deep subseafloor sedimentary metagenomes.</title>
        <authorList>
            <person name="Kawai M."/>
            <person name="Futagami T."/>
            <person name="Toyoda A."/>
            <person name="Takaki Y."/>
            <person name="Nishi S."/>
            <person name="Hori S."/>
            <person name="Arai W."/>
            <person name="Tsubouchi T."/>
            <person name="Morono Y."/>
            <person name="Uchiyama I."/>
            <person name="Ito T."/>
            <person name="Fujiyama A."/>
            <person name="Inagaki F."/>
            <person name="Takami H."/>
        </authorList>
    </citation>
    <scope>NUCLEOTIDE SEQUENCE</scope>
    <source>
        <strain evidence="1">Expedition CK06-06</strain>
    </source>
</reference>
<gene>
    <name evidence="1" type="ORF">S06H3_39727</name>
</gene>
<evidence type="ECO:0000313" key="1">
    <source>
        <dbReference type="EMBL" id="GAI45920.1"/>
    </source>
</evidence>
<organism evidence="1">
    <name type="scientific">marine sediment metagenome</name>
    <dbReference type="NCBI Taxonomy" id="412755"/>
    <lineage>
        <taxon>unclassified sequences</taxon>
        <taxon>metagenomes</taxon>
        <taxon>ecological metagenomes</taxon>
    </lineage>
</organism>
<accession>X1Q4A5</accession>
<dbReference type="EMBL" id="BARV01024326">
    <property type="protein sequence ID" value="GAI45920.1"/>
    <property type="molecule type" value="Genomic_DNA"/>
</dbReference>
<proteinExistence type="predicted"/>
<dbReference type="AlphaFoldDB" id="X1Q4A5"/>
<comment type="caution">
    <text evidence="1">The sequence shown here is derived from an EMBL/GenBank/DDBJ whole genome shotgun (WGS) entry which is preliminary data.</text>
</comment>